<reference evidence="1" key="1">
    <citation type="submission" date="2020-07" db="EMBL/GenBank/DDBJ databases">
        <authorList>
            <person name="Nazaruddin N."/>
        </authorList>
    </citation>
    <scope>NUCLEOTIDE SEQUENCE</scope>
</reference>
<dbReference type="OrthoDB" id="1667958at2759"/>
<keyword evidence="2" id="KW-1185">Reference proteome</keyword>
<protein>
    <recommendedName>
        <fullName evidence="3">40S ribosomal protein S13</fullName>
    </recommendedName>
</protein>
<dbReference type="GO" id="GO:0003735">
    <property type="term" value="F:structural constituent of ribosome"/>
    <property type="evidence" value="ECO:0007669"/>
    <property type="project" value="TreeGrafter"/>
</dbReference>
<dbReference type="GO" id="GO:0022627">
    <property type="term" value="C:cytosolic small ribosomal subunit"/>
    <property type="evidence" value="ECO:0007669"/>
    <property type="project" value="TreeGrafter"/>
</dbReference>
<comment type="caution">
    <text evidence="1">The sequence shown here is derived from an EMBL/GenBank/DDBJ whole genome shotgun (WGS) entry which is preliminary data.</text>
</comment>
<dbReference type="SUPFAM" id="SSF47060">
    <property type="entry name" value="S15/NS1 RNA-binding domain"/>
    <property type="match status" value="1"/>
</dbReference>
<name>A0A6V7GVR6_9HYME</name>
<dbReference type="Proteomes" id="UP000752696">
    <property type="component" value="Unassembled WGS sequence"/>
</dbReference>
<evidence type="ECO:0000313" key="1">
    <source>
        <dbReference type="EMBL" id="CAD1469222.1"/>
    </source>
</evidence>
<dbReference type="PANTHER" id="PTHR11885:SF6">
    <property type="entry name" value="SMALL RIBOSOMAL SUBUNIT PROTEIN US15"/>
    <property type="match status" value="1"/>
</dbReference>
<dbReference type="GO" id="GO:0070181">
    <property type="term" value="F:small ribosomal subunit rRNA binding"/>
    <property type="evidence" value="ECO:0007669"/>
    <property type="project" value="TreeGrafter"/>
</dbReference>
<gene>
    <name evidence="1" type="ORF">MHI_LOCUS115279</name>
</gene>
<dbReference type="AlphaFoldDB" id="A0A6V7GVR6"/>
<dbReference type="InterPro" id="IPR023029">
    <property type="entry name" value="Ribosomal_uS15_arc_euk"/>
</dbReference>
<dbReference type="InterPro" id="IPR009068">
    <property type="entry name" value="uS15_NS1_RNA-bd_sf"/>
</dbReference>
<accession>A0A6V7GVR6</accession>
<feature type="non-terminal residue" evidence="1">
    <location>
        <position position="1"/>
    </location>
</feature>
<dbReference type="Gene3D" id="1.10.287.10">
    <property type="entry name" value="S15/NS1, RNA-binding"/>
    <property type="match status" value="1"/>
</dbReference>
<dbReference type="EMBL" id="CAJDYZ010001988">
    <property type="protein sequence ID" value="CAD1469222.1"/>
    <property type="molecule type" value="Genomic_DNA"/>
</dbReference>
<organism evidence="1 2">
    <name type="scientific">Heterotrigona itama</name>
    <dbReference type="NCBI Taxonomy" id="395501"/>
    <lineage>
        <taxon>Eukaryota</taxon>
        <taxon>Metazoa</taxon>
        <taxon>Ecdysozoa</taxon>
        <taxon>Arthropoda</taxon>
        <taxon>Hexapoda</taxon>
        <taxon>Insecta</taxon>
        <taxon>Pterygota</taxon>
        <taxon>Neoptera</taxon>
        <taxon>Endopterygota</taxon>
        <taxon>Hymenoptera</taxon>
        <taxon>Apocrita</taxon>
        <taxon>Aculeata</taxon>
        <taxon>Apoidea</taxon>
        <taxon>Anthophila</taxon>
        <taxon>Apidae</taxon>
        <taxon>Heterotrigona</taxon>
    </lineage>
</organism>
<proteinExistence type="predicted"/>
<dbReference type="PANTHER" id="PTHR11885">
    <property type="entry name" value="RIBOSOMAL PROTEIN S15P/S13E"/>
    <property type="match status" value="1"/>
</dbReference>
<sequence length="53" mass="6271">LPEDYLIKKAVAIRKHLERNQKDKGSKFRLILMEPRIHLHVFINQKGPRGSHN</sequence>
<evidence type="ECO:0008006" key="3">
    <source>
        <dbReference type="Google" id="ProtNLM"/>
    </source>
</evidence>
<evidence type="ECO:0000313" key="2">
    <source>
        <dbReference type="Proteomes" id="UP000752696"/>
    </source>
</evidence>
<dbReference type="GO" id="GO:0005730">
    <property type="term" value="C:nucleolus"/>
    <property type="evidence" value="ECO:0007669"/>
    <property type="project" value="TreeGrafter"/>
</dbReference>